<proteinExistence type="predicted"/>
<dbReference type="AlphaFoldDB" id="A0A9P6T238"/>
<dbReference type="PANTHER" id="PTHR13318">
    <property type="entry name" value="PARTNER OF PAIRED, ISOFORM B-RELATED"/>
    <property type="match status" value="1"/>
</dbReference>
<gene>
    <name evidence="2" type="ORF">BGZ80_007329</name>
</gene>
<feature type="region of interest" description="Disordered" evidence="1">
    <location>
        <begin position="275"/>
        <end position="298"/>
    </location>
</feature>
<evidence type="ECO:0000313" key="3">
    <source>
        <dbReference type="Proteomes" id="UP000703661"/>
    </source>
</evidence>
<protein>
    <recommendedName>
        <fullName evidence="4">F-box domain-containing protein</fullName>
    </recommendedName>
</protein>
<dbReference type="Proteomes" id="UP000703661">
    <property type="component" value="Unassembled WGS sequence"/>
</dbReference>
<comment type="caution">
    <text evidence="2">The sequence shown here is derived from an EMBL/GenBank/DDBJ whole genome shotgun (WGS) entry which is preliminary data.</text>
</comment>
<sequence>MEGLRELRELDITCIDKVNIKQDEVKWMVDSWPKLRRIKGLLELNASKFVAEGEGVVTVHSELEALPAIDGKYFFTKPSNPEDDHVSKENILFAANPNQQYRAPKLQFPWPYGSEIYQAVDTNLAKIQERQAYTTKPLDKLATFIFANVPDPEIRKDIFELLHITRSQLAITARQIQEMRLDNYACATGAEPAFMLEQEIATSEHAPELGTVTSTSTSILGSETGNSSSRSTEGISSSNQASGSEKGMLASHHLTKSGDGISISDHAPVIEAKPVAKKLKASKKSRGSSLAPTRRPKKSSNLLHIPEIKVEIGRYLENSELANCALVCRDWKKTFNQLLYSVVQISGESRTTPSLEALQRNKAFITSLSIMNDGVSTAYTKLVLPNLKTLKLHPRGASVGITWEPTAIILNHSNITSLELSRISTYDNTSFWESIASLRHLEELSVRYQMIYQENAEDSQEQDEEIHAFWDACSRVKKLNLHSFRFHHKDARIPLGGRNIPGPIIVRTLSNRSFPRLTDLTISQGAMHVTGQAMLIMKCPMLENLEWWVLSGQVKIPDMVRPIQDIILYLVSGKAPKLKCLMLESLPVEDLKFAEFISALDRRPLEELDVSETLFGRHAFDALRCHVSTLRVLNLHRCPNLTTPDILELLQTPFPHLEVLAVDRVRAQLIDPQSLWACGETLRSLSIEFELEQQLDPSGGSSMALMRTRHDINMAIFHCLGQLHKLKYLRVGYCEVSNQASIPLEIKLSEGLGELAGLKRLEWFAMGLMANSLGPEEIDWIVANWPNLNVIEGLPDVVRKIPRQTVLKRRGIRVM</sequence>
<dbReference type="SUPFAM" id="SSF52047">
    <property type="entry name" value="RNI-like"/>
    <property type="match status" value="1"/>
</dbReference>
<evidence type="ECO:0008006" key="4">
    <source>
        <dbReference type="Google" id="ProtNLM"/>
    </source>
</evidence>
<dbReference type="InterPro" id="IPR032675">
    <property type="entry name" value="LRR_dom_sf"/>
</dbReference>
<accession>A0A9P6T238</accession>
<feature type="compositionally biased region" description="Low complexity" evidence="1">
    <location>
        <begin position="227"/>
        <end position="238"/>
    </location>
</feature>
<feature type="region of interest" description="Disordered" evidence="1">
    <location>
        <begin position="205"/>
        <end position="249"/>
    </location>
</feature>
<dbReference type="GO" id="GO:0031146">
    <property type="term" value="P:SCF-dependent proteasomal ubiquitin-dependent protein catabolic process"/>
    <property type="evidence" value="ECO:0007669"/>
    <property type="project" value="TreeGrafter"/>
</dbReference>
<dbReference type="Gene3D" id="3.80.10.10">
    <property type="entry name" value="Ribonuclease Inhibitor"/>
    <property type="match status" value="1"/>
</dbReference>
<keyword evidence="3" id="KW-1185">Reference proteome</keyword>
<organism evidence="2 3">
    <name type="scientific">Entomortierella chlamydospora</name>
    <dbReference type="NCBI Taxonomy" id="101097"/>
    <lineage>
        <taxon>Eukaryota</taxon>
        <taxon>Fungi</taxon>
        <taxon>Fungi incertae sedis</taxon>
        <taxon>Mucoromycota</taxon>
        <taxon>Mortierellomycotina</taxon>
        <taxon>Mortierellomycetes</taxon>
        <taxon>Mortierellales</taxon>
        <taxon>Mortierellaceae</taxon>
        <taxon>Entomortierella</taxon>
    </lineage>
</organism>
<dbReference type="EMBL" id="JAAAID010000373">
    <property type="protein sequence ID" value="KAG0018309.1"/>
    <property type="molecule type" value="Genomic_DNA"/>
</dbReference>
<evidence type="ECO:0000256" key="1">
    <source>
        <dbReference type="SAM" id="MobiDB-lite"/>
    </source>
</evidence>
<evidence type="ECO:0000313" key="2">
    <source>
        <dbReference type="EMBL" id="KAG0018309.1"/>
    </source>
</evidence>
<reference evidence="2" key="1">
    <citation type="journal article" date="2020" name="Fungal Divers.">
        <title>Resolving the Mortierellaceae phylogeny through synthesis of multi-gene phylogenetics and phylogenomics.</title>
        <authorList>
            <person name="Vandepol N."/>
            <person name="Liber J."/>
            <person name="Desiro A."/>
            <person name="Na H."/>
            <person name="Kennedy M."/>
            <person name="Barry K."/>
            <person name="Grigoriev I.V."/>
            <person name="Miller A.N."/>
            <person name="O'Donnell K."/>
            <person name="Stajich J.E."/>
            <person name="Bonito G."/>
        </authorList>
    </citation>
    <scope>NUCLEOTIDE SEQUENCE</scope>
    <source>
        <strain evidence="2">NRRL 2769</strain>
    </source>
</reference>
<feature type="compositionally biased region" description="Polar residues" evidence="1">
    <location>
        <begin position="211"/>
        <end position="226"/>
    </location>
</feature>
<dbReference type="PANTHER" id="PTHR13318:SF95">
    <property type="entry name" value="F-BOX PROTEIN YLR352W"/>
    <property type="match status" value="1"/>
</dbReference>
<dbReference type="GO" id="GO:0019005">
    <property type="term" value="C:SCF ubiquitin ligase complex"/>
    <property type="evidence" value="ECO:0007669"/>
    <property type="project" value="TreeGrafter"/>
</dbReference>
<name>A0A9P6T238_9FUNG</name>
<feature type="compositionally biased region" description="Basic residues" evidence="1">
    <location>
        <begin position="275"/>
        <end position="286"/>
    </location>
</feature>